<keyword evidence="3" id="KW-1185">Reference proteome</keyword>
<evidence type="ECO:0000256" key="1">
    <source>
        <dbReference type="SAM" id="MobiDB-lite"/>
    </source>
</evidence>
<dbReference type="EMBL" id="LWCA01000512">
    <property type="protein sequence ID" value="OAF68112.1"/>
    <property type="molecule type" value="Genomic_DNA"/>
</dbReference>
<organism evidence="2 3">
    <name type="scientific">Intoshia linei</name>
    <dbReference type="NCBI Taxonomy" id="1819745"/>
    <lineage>
        <taxon>Eukaryota</taxon>
        <taxon>Metazoa</taxon>
        <taxon>Spiralia</taxon>
        <taxon>Lophotrochozoa</taxon>
        <taxon>Mesozoa</taxon>
        <taxon>Orthonectida</taxon>
        <taxon>Rhopaluridae</taxon>
        <taxon>Intoshia</taxon>
    </lineage>
</organism>
<name>A0A177B2Z9_9BILA</name>
<evidence type="ECO:0000313" key="2">
    <source>
        <dbReference type="EMBL" id="OAF68112.1"/>
    </source>
</evidence>
<feature type="region of interest" description="Disordered" evidence="1">
    <location>
        <begin position="102"/>
        <end position="124"/>
    </location>
</feature>
<sequence>MSSNRDKLRAKLKKFYPSLGPITDTCEAFYADLLRKCLNGEPVVNAGILPETKSSISTNDTYDIQKDFQIVDDELFIKNKYNMRNRSMNEQSNEIIRNRYISEKSSTPKDHNNTNDYSFVKSKNSNIKSRPSTFEYAKKNYSKKYHKVDESKLKFSRAKFPVQNRESNFLANYLQNFEPNDETSPELTEKLLDLKEDLKLVRRIEKEGVFGFMGIQESNLIVFDNVQSSIIAFPTTWLVETGFSAVVDIFSKKRSKLDVNNRGIMRLRLNKLIEIDYDSLCNIHKCQGSH</sequence>
<accession>A0A177B2Z9</accession>
<dbReference type="Proteomes" id="UP000078046">
    <property type="component" value="Unassembled WGS sequence"/>
</dbReference>
<dbReference type="AlphaFoldDB" id="A0A177B2Z9"/>
<proteinExistence type="predicted"/>
<protein>
    <submittedName>
        <fullName evidence="2">Uncharacterized protein</fullName>
    </submittedName>
</protein>
<dbReference type="OrthoDB" id="6690226at2759"/>
<feature type="compositionally biased region" description="Basic and acidic residues" evidence="1">
    <location>
        <begin position="102"/>
        <end position="113"/>
    </location>
</feature>
<comment type="caution">
    <text evidence="2">The sequence shown here is derived from an EMBL/GenBank/DDBJ whole genome shotgun (WGS) entry which is preliminary data.</text>
</comment>
<gene>
    <name evidence="2" type="ORF">A3Q56_04160</name>
</gene>
<reference evidence="2 3" key="1">
    <citation type="submission" date="2016-04" db="EMBL/GenBank/DDBJ databases">
        <title>The genome of Intoshia linei affirms orthonectids as highly simplified spiralians.</title>
        <authorList>
            <person name="Mikhailov K.V."/>
            <person name="Slusarev G.S."/>
            <person name="Nikitin M.A."/>
            <person name="Logacheva M.D."/>
            <person name="Penin A."/>
            <person name="Aleoshin V."/>
            <person name="Panchin Y.V."/>
        </authorList>
    </citation>
    <scope>NUCLEOTIDE SEQUENCE [LARGE SCALE GENOMIC DNA]</scope>
    <source>
        <strain evidence="2">Intl2013</strain>
        <tissue evidence="2">Whole animal</tissue>
    </source>
</reference>
<feature type="compositionally biased region" description="Polar residues" evidence="1">
    <location>
        <begin position="114"/>
        <end position="124"/>
    </location>
</feature>
<evidence type="ECO:0000313" key="3">
    <source>
        <dbReference type="Proteomes" id="UP000078046"/>
    </source>
</evidence>